<dbReference type="GO" id="GO:0043565">
    <property type="term" value="F:sequence-specific DNA binding"/>
    <property type="evidence" value="ECO:0007669"/>
    <property type="project" value="InterPro"/>
</dbReference>
<keyword evidence="6" id="KW-0812">Transmembrane</keyword>
<dbReference type="PROSITE" id="PS01124">
    <property type="entry name" value="HTH_ARAC_FAMILY_2"/>
    <property type="match status" value="1"/>
</dbReference>
<dbReference type="Gene3D" id="3.30.565.10">
    <property type="entry name" value="Histidine kinase-like ATPase, C-terminal domain"/>
    <property type="match status" value="1"/>
</dbReference>
<dbReference type="PROSITE" id="PS00041">
    <property type="entry name" value="HTH_ARAC_FAMILY_1"/>
    <property type="match status" value="1"/>
</dbReference>
<dbReference type="RefSeq" id="WP_011710846.1">
    <property type="nucleotide sequence ID" value="NC_008571.1"/>
</dbReference>
<feature type="domain" description="Histidine kinase" evidence="8">
    <location>
        <begin position="793"/>
        <end position="1002"/>
    </location>
</feature>
<dbReference type="eggNOG" id="COG3292">
    <property type="taxonomic scope" value="Bacteria"/>
</dbReference>
<protein>
    <submittedName>
        <fullName evidence="10">Two-component system sensor histidine kinase/response regulator hybrid</fullName>
    </submittedName>
</protein>
<dbReference type="eggNOG" id="COG5002">
    <property type="taxonomic scope" value="Bacteria"/>
</dbReference>
<dbReference type="InterPro" id="IPR018060">
    <property type="entry name" value="HTH_AraC"/>
</dbReference>
<dbReference type="Gene3D" id="2.130.10.10">
    <property type="entry name" value="YVTN repeat-like/Quinoprotein amine dehydrogenase"/>
    <property type="match status" value="2"/>
</dbReference>
<dbReference type="InterPro" id="IPR018062">
    <property type="entry name" value="HTH_AraC-typ_CS"/>
</dbReference>
<sequence length="1287" mass="144603">MGHFKLRILLFLCIILGVTGKTIGQNKNSVQRVKAIQPFIKAEKVHIQQDSGDNLWITTPVKVMQYNSIEVRDYNKFRGVPREIGDGFIATYTDSKNKIWLSGTNGLAIFYPENDEFRLVSTITGKVYAMKEDPGQQLWIAAENGIFKLNIDSDKTDFGISRFISENTIASDIVLFNNNIVFAGPNGVLTINLRSGKFNKIDMGYYQNLNITSAISLENMIIFGTKSGGLFKADSELKNVQKIYSLPYTLSREEITDLEKFDDKIIVSTNGSGIFRLDKNLNLVNDAGHGYPDNVYATHLNDQNLLWIVAKEGLYLQNVSGFGVDKLKNDPTKYSSLSDDFITASETDSKGNVWFGTGKGLSIWNPETNRWRHIKNLNYNRQMSKPDNITDLVSIDEHLWVATADDGVYKININTLLRAHYSIDALYKIKIQSASSLFVDAKKNVWIGGEDGHLSMIKPNNEIKTYPVKGVKAIAELGPKKMILATKSRVHSLDPYSGRITDLDALTANNDLLYYSINGLNITREGLGLLATEGTGLLIYDFEAEQLKVLDQESGLPSNNITAIEGDFNDGLWLASDKGLSFYDPNEESIKVFSELNGLTTNELASDITKLQNGTLVIGSSKGVNVFKSKTMLAQQEFKPRLEFKKMILPAEKDEKKANIQLAGKDRVSLDEAKGFKIEFSGISHLATDSILYSWKMEGLDDEWSKPSQVNTASYSNLAPGNYTFKVRAKLGDAAWTRPRELKVNVSAVGGTISSVYLFMGISVLSMIAIFVFVFVSRSKNADLLAKAALRDQLQKEFKKPVESAVQSLSKISSSTETGNTEDLQRYAARIDELFNQILNFNYQESVYEISKINFKAHLPQMVKEIEPVYKTKNLEMIMNNQWEDSDFYYSIEMLDKIFFSLISGSAGYSFKEGKLIVNIIQTSGGDLKLQITDNGRGIPEYDIKILEKKKSLNPKMKFRDKSGLRYILTAQDLIVKAGGSFSYETEKNEGSTFTAVLKNKKEAYRKVPERAAAIFKAEKAKTSEKTEFPAEITNLSEGKILIIENDTETRNLLVNSIGKYCQIYQAGNAEEGIEKAGMIFPDIVISATVLPDINVFQLAKMLKRNIGLNHINIFLVVDENQVFDDNQLEDMTELVQKPIDVNLLLAKITKILIWQKDLRNSYIKFHAEGGEVKFRSEVDEKFITNLNDVVVQNIRNENFSVHDLSAALGLSSNTLFMKLKSLVNLSPQDFMEFTKLKYARDLMQHTDMNIMEVAYKSGFSSPKIFYSSFEKFYGYSLADSVENKPI</sequence>
<dbReference type="SUPFAM" id="SSF63829">
    <property type="entry name" value="Calcium-dependent phosphotriesterase"/>
    <property type="match status" value="1"/>
</dbReference>
<dbReference type="Gene3D" id="3.40.50.2300">
    <property type="match status" value="1"/>
</dbReference>
<dbReference type="STRING" id="411154.GFO_2999"/>
<name>A0M5Q0_CHRFK</name>
<dbReference type="CDD" id="cd00146">
    <property type="entry name" value="PKD"/>
    <property type="match status" value="1"/>
</dbReference>
<dbReference type="eggNOG" id="COG0784">
    <property type="taxonomic scope" value="Bacteria"/>
</dbReference>
<keyword evidence="1" id="KW-0597">Phosphoprotein</keyword>
<keyword evidence="6" id="KW-0472">Membrane</keyword>
<evidence type="ECO:0000256" key="4">
    <source>
        <dbReference type="ARBA" id="ARBA00023163"/>
    </source>
</evidence>
<dbReference type="HOGENOM" id="CLU_000445_28_1_10"/>
<evidence type="ECO:0000256" key="1">
    <source>
        <dbReference type="ARBA" id="ARBA00022553"/>
    </source>
</evidence>
<dbReference type="Gene3D" id="2.60.40.10">
    <property type="entry name" value="Immunoglobulins"/>
    <property type="match status" value="1"/>
</dbReference>
<dbReference type="Pfam" id="PF02518">
    <property type="entry name" value="HATPase_c"/>
    <property type="match status" value="1"/>
</dbReference>
<dbReference type="InterPro" id="IPR011006">
    <property type="entry name" value="CheY-like_superfamily"/>
</dbReference>
<evidence type="ECO:0000313" key="11">
    <source>
        <dbReference type="Proteomes" id="UP000000755"/>
    </source>
</evidence>
<keyword evidence="10" id="KW-0808">Transferase</keyword>
<dbReference type="SUPFAM" id="SSF55874">
    <property type="entry name" value="ATPase domain of HSP90 chaperone/DNA topoisomerase II/histidine kinase"/>
    <property type="match status" value="1"/>
</dbReference>
<gene>
    <name evidence="10" type="ordered locus">GFO_2999</name>
</gene>
<comment type="caution">
    <text evidence="5">Lacks conserved residue(s) required for the propagation of feature annotation.</text>
</comment>
<dbReference type="SMART" id="SM00342">
    <property type="entry name" value="HTH_ARAC"/>
    <property type="match status" value="1"/>
</dbReference>
<dbReference type="PROSITE" id="PS50110">
    <property type="entry name" value="RESPONSE_REGULATORY"/>
    <property type="match status" value="1"/>
</dbReference>
<evidence type="ECO:0000256" key="5">
    <source>
        <dbReference type="PROSITE-ProRule" id="PRU00169"/>
    </source>
</evidence>
<dbReference type="InterPro" id="IPR005467">
    <property type="entry name" value="His_kinase_dom"/>
</dbReference>
<keyword evidence="4" id="KW-0804">Transcription</keyword>
<dbReference type="SUPFAM" id="SSF50998">
    <property type="entry name" value="Quinoprotein alcohol dehydrogenase-like"/>
    <property type="match status" value="2"/>
</dbReference>
<evidence type="ECO:0000256" key="6">
    <source>
        <dbReference type="SAM" id="Phobius"/>
    </source>
</evidence>
<keyword evidence="10" id="KW-0418">Kinase</keyword>
<dbReference type="InterPro" id="IPR036890">
    <property type="entry name" value="HATPase_C_sf"/>
</dbReference>
<feature type="domain" description="Response regulatory" evidence="9">
    <location>
        <begin position="1040"/>
        <end position="1153"/>
    </location>
</feature>
<dbReference type="Proteomes" id="UP000000755">
    <property type="component" value="Chromosome"/>
</dbReference>
<feature type="domain" description="HTH araC/xylS-type" evidence="7">
    <location>
        <begin position="1185"/>
        <end position="1284"/>
    </location>
</feature>
<proteinExistence type="predicted"/>
<evidence type="ECO:0000259" key="8">
    <source>
        <dbReference type="PROSITE" id="PS50109"/>
    </source>
</evidence>
<organism evidence="10 11">
    <name type="scientific">Christiangramia forsetii (strain DSM 17595 / CGMCC 1.15422 / KT0803)</name>
    <name type="common">Gramella forsetii</name>
    <dbReference type="NCBI Taxonomy" id="411154"/>
    <lineage>
        <taxon>Bacteria</taxon>
        <taxon>Pseudomonadati</taxon>
        <taxon>Bacteroidota</taxon>
        <taxon>Flavobacteriia</taxon>
        <taxon>Flavobacteriales</taxon>
        <taxon>Flavobacteriaceae</taxon>
        <taxon>Christiangramia</taxon>
    </lineage>
</organism>
<dbReference type="CDD" id="cd00075">
    <property type="entry name" value="HATPase"/>
    <property type="match status" value="1"/>
</dbReference>
<dbReference type="InterPro" id="IPR009057">
    <property type="entry name" value="Homeodomain-like_sf"/>
</dbReference>
<evidence type="ECO:0000256" key="2">
    <source>
        <dbReference type="ARBA" id="ARBA00023015"/>
    </source>
</evidence>
<evidence type="ECO:0000259" key="7">
    <source>
        <dbReference type="PROSITE" id="PS01124"/>
    </source>
</evidence>
<dbReference type="SUPFAM" id="SSF52172">
    <property type="entry name" value="CheY-like"/>
    <property type="match status" value="1"/>
</dbReference>
<feature type="transmembrane region" description="Helical" evidence="6">
    <location>
        <begin position="756"/>
        <end position="776"/>
    </location>
</feature>
<dbReference type="InterPro" id="IPR013783">
    <property type="entry name" value="Ig-like_fold"/>
</dbReference>
<dbReference type="EMBL" id="CU207366">
    <property type="protein sequence ID" value="CAL67945.1"/>
    <property type="molecule type" value="Genomic_DNA"/>
</dbReference>
<dbReference type="KEGG" id="gfo:GFO_2999"/>
<dbReference type="PANTHER" id="PTHR43547">
    <property type="entry name" value="TWO-COMPONENT HISTIDINE KINASE"/>
    <property type="match status" value="1"/>
</dbReference>
<dbReference type="SUPFAM" id="SSF46689">
    <property type="entry name" value="Homeodomain-like"/>
    <property type="match status" value="1"/>
</dbReference>
<evidence type="ECO:0000259" key="9">
    <source>
        <dbReference type="PROSITE" id="PS50110"/>
    </source>
</evidence>
<dbReference type="InterPro" id="IPR015943">
    <property type="entry name" value="WD40/YVTN_repeat-like_dom_sf"/>
</dbReference>
<evidence type="ECO:0000313" key="10">
    <source>
        <dbReference type="EMBL" id="CAL67945.1"/>
    </source>
</evidence>
<accession>A0M5Q0</accession>
<reference evidence="10 11" key="1">
    <citation type="journal article" date="2006" name="Environ. Microbiol.">
        <title>Whole genome analysis of the marine Bacteroidetes'Gramella forsetii' reveals adaptations to degradation of polymeric organic matter.</title>
        <authorList>
            <person name="Bauer M."/>
            <person name="Kube M."/>
            <person name="Teeling H."/>
            <person name="Richter M."/>
            <person name="Lombardot T."/>
            <person name="Allers E."/>
            <person name="Wuerdemann C.A."/>
            <person name="Quast C."/>
            <person name="Kuhl H."/>
            <person name="Knaust F."/>
            <person name="Woebken D."/>
            <person name="Bischof K."/>
            <person name="Mussmann M."/>
            <person name="Choudhuri J.V."/>
            <person name="Meyer F."/>
            <person name="Reinhardt R."/>
            <person name="Amann R.I."/>
            <person name="Gloeckner F.O."/>
        </authorList>
    </citation>
    <scope>NUCLEOTIDE SEQUENCE [LARGE SCALE GENOMIC DNA]</scope>
    <source>
        <strain evidence="10 11">KT0803</strain>
    </source>
</reference>
<dbReference type="Pfam" id="PF07495">
    <property type="entry name" value="Y_Y_Y"/>
    <property type="match status" value="1"/>
</dbReference>
<keyword evidence="3" id="KW-0238">DNA-binding</keyword>
<keyword evidence="6" id="KW-1133">Transmembrane helix</keyword>
<dbReference type="GO" id="GO:0003700">
    <property type="term" value="F:DNA-binding transcription factor activity"/>
    <property type="evidence" value="ECO:0007669"/>
    <property type="project" value="InterPro"/>
</dbReference>
<dbReference type="eggNOG" id="COG1520">
    <property type="taxonomic scope" value="Bacteria"/>
</dbReference>
<dbReference type="SMART" id="SM00448">
    <property type="entry name" value="REC"/>
    <property type="match status" value="1"/>
</dbReference>
<keyword evidence="2" id="KW-0805">Transcription regulation</keyword>
<dbReference type="OrthoDB" id="1522078at2"/>
<evidence type="ECO:0000256" key="3">
    <source>
        <dbReference type="ARBA" id="ARBA00023125"/>
    </source>
</evidence>
<dbReference type="InterPro" id="IPR003594">
    <property type="entry name" value="HATPase_dom"/>
</dbReference>
<dbReference type="InterPro" id="IPR011123">
    <property type="entry name" value="Y_Y_Y"/>
</dbReference>
<dbReference type="PROSITE" id="PS50109">
    <property type="entry name" value="HIS_KIN"/>
    <property type="match status" value="1"/>
</dbReference>
<dbReference type="Gene3D" id="1.10.10.60">
    <property type="entry name" value="Homeodomain-like"/>
    <property type="match status" value="1"/>
</dbReference>
<dbReference type="InterPro" id="IPR011047">
    <property type="entry name" value="Quinoprotein_ADH-like_sf"/>
</dbReference>
<dbReference type="Pfam" id="PF12833">
    <property type="entry name" value="HTH_18"/>
    <property type="match status" value="1"/>
</dbReference>
<dbReference type="InterPro" id="IPR001789">
    <property type="entry name" value="Sig_transdc_resp-reg_receiver"/>
</dbReference>
<dbReference type="eggNOG" id="COG2207">
    <property type="taxonomic scope" value="Bacteria"/>
</dbReference>
<dbReference type="PANTHER" id="PTHR43547:SF2">
    <property type="entry name" value="HYBRID SIGNAL TRANSDUCTION HISTIDINE KINASE C"/>
    <property type="match status" value="1"/>
</dbReference>
<dbReference type="GO" id="GO:0000155">
    <property type="term" value="F:phosphorelay sensor kinase activity"/>
    <property type="evidence" value="ECO:0007669"/>
    <property type="project" value="TreeGrafter"/>
</dbReference>